<gene>
    <name evidence="1" type="primary">ORF213277</name>
</gene>
<dbReference type="AlphaFoldDB" id="A0A0B7BUQ4"/>
<proteinExistence type="predicted"/>
<reference evidence="1" key="1">
    <citation type="submission" date="2014-12" db="EMBL/GenBank/DDBJ databases">
        <title>Insight into the proteome of Arion vulgaris.</title>
        <authorList>
            <person name="Aradska J."/>
            <person name="Bulat T."/>
            <person name="Smidak R."/>
            <person name="Sarate P."/>
            <person name="Gangsoo J."/>
            <person name="Sialana F."/>
            <person name="Bilban M."/>
            <person name="Lubec G."/>
        </authorList>
    </citation>
    <scope>NUCLEOTIDE SEQUENCE</scope>
    <source>
        <tissue evidence="1">Skin</tissue>
    </source>
</reference>
<name>A0A0B7BUQ4_9EUPU</name>
<organism evidence="1">
    <name type="scientific">Arion vulgaris</name>
    <dbReference type="NCBI Taxonomy" id="1028688"/>
    <lineage>
        <taxon>Eukaryota</taxon>
        <taxon>Metazoa</taxon>
        <taxon>Spiralia</taxon>
        <taxon>Lophotrochozoa</taxon>
        <taxon>Mollusca</taxon>
        <taxon>Gastropoda</taxon>
        <taxon>Heterobranchia</taxon>
        <taxon>Euthyneura</taxon>
        <taxon>Panpulmonata</taxon>
        <taxon>Eupulmonata</taxon>
        <taxon>Stylommatophora</taxon>
        <taxon>Helicina</taxon>
        <taxon>Arionoidea</taxon>
        <taxon>Arionidae</taxon>
        <taxon>Arion</taxon>
    </lineage>
</organism>
<accession>A0A0B7BUQ4</accession>
<protein>
    <submittedName>
        <fullName evidence="1">Uncharacterized protein</fullName>
    </submittedName>
</protein>
<feature type="non-terminal residue" evidence="1">
    <location>
        <position position="89"/>
    </location>
</feature>
<dbReference type="EMBL" id="HACG01049873">
    <property type="protein sequence ID" value="CEK96738.1"/>
    <property type="molecule type" value="Transcribed_RNA"/>
</dbReference>
<evidence type="ECO:0000313" key="1">
    <source>
        <dbReference type="EMBL" id="CEK96738.1"/>
    </source>
</evidence>
<sequence>SAMHQLYSAMHQLYSAMQQLYSAMQQLYRAMQQTNASEDANKDYYYSNLQAELDKSPCHSVIIVRVISIQKSDKTTPTANSDIRTSGGS</sequence>
<feature type="non-terminal residue" evidence="1">
    <location>
        <position position="1"/>
    </location>
</feature>